<evidence type="ECO:0000256" key="3">
    <source>
        <dbReference type="ARBA" id="ARBA00022448"/>
    </source>
</evidence>
<comment type="caution">
    <text evidence="9">The sequence shown here is derived from an EMBL/GenBank/DDBJ whole genome shotgun (WGS) entry which is preliminary data.</text>
</comment>
<comment type="similarity">
    <text evidence="2">Belongs to the resistance-nodulation-cell division (RND) (TC 2.A.6) family.</text>
</comment>
<comment type="subcellular location">
    <subcellularLocation>
        <location evidence="1">Cell membrane</location>
        <topology evidence="1">Multi-pass membrane protein</topology>
    </subcellularLocation>
</comment>
<dbReference type="InterPro" id="IPR004763">
    <property type="entry name" value="CusA-like"/>
</dbReference>
<evidence type="ECO:0000256" key="8">
    <source>
        <dbReference type="SAM" id="Phobius"/>
    </source>
</evidence>
<sequence length="1045" mass="112148">MFRTIVEKSLSQRLLVLAAAIVLILYGALVVQKTPVDVFPDLNKPTVTLMTEAGGMAPEEVEALIGFPIETAMNGMAGVAAVRSVSSAGLSIVYVQFDWGVEIYRARQMIAERLSLIQSQLPPGVVPHMGPVASIMGEILLIGIPIAAPAAAPTESAPEAAQRPAMAAREYADWVLRPRLLTIPGVAQVIPIGGEVRQFQVQPDTVRMAALGITLGQVEDALRGFAANTSGGFLELNSREYLIRNLGRTSRLEDLQRLPLTARNGQPILLAQVASVGFAPAIRRGDAGLNGQPAVILSVQKQPAADTVALTRQVEAALAELKGGLPVGMAAPRVTFRQADFIEASIRNLELKLAAAAVFVAAVLHLFLGNLRATLISLTAIPVSILTAALVFRYFGLSINTMTLGGLAIAIGELVDDAVVDLENIIRRLRENRQKPTPESPLRVIVNASNEVRSGIVVSTLIIALVFVPLFALPGLEGRFFIPLGVAYLTAILASLVVSITLTPVMAWYLLRHGEASRHGDTRFVAWLKSHYRRWLETALDRRRRVIAAAAVAALLAAASVPFFATTFLPPFNEGAAFVGLRLNPGITLAESVKIGTLAEQLVREVPEVSYVGRRSGRAELDEHAEGVHVSELDMRLEPGRPPSQIHADLRARLASLPAAVSIGQPISHRIDHMLSGVRAQIAIRIVGDDLDVLRGEGAALRDRLATIPGLTDLELEKQVLAPQIKVRIDYARAEQLGVSPAMLLRQLQTLIDGEQIGQVIEGSRRFALVLRVPEEARGLSGLASLMIETPNGRVPLARVADIEDGDGPNQISRDNGRRRIVVSANAQGRPLSDVVDDVRRVIAETKLPSGYFITIDGQFRAQEEAARIIAVLALISLGLIFIVLYSRYRSAILAALVIANVPLALIGSVIGLWLSGQTLSIATLIGFITLAGIATRNGILKLSHYANLVRFEGETFGRQLVIRGSLERLTPVLMTALVAAFALAPLLFEAEAPGTEILHPVAVVIFSGLISSTLLDAFVTPALFLACGEKPLARLLESHQGETF</sequence>
<dbReference type="SUPFAM" id="SSF82693">
    <property type="entry name" value="Multidrug efflux transporter AcrB pore domain, PN1, PN2, PC1 and PC2 subdomains"/>
    <property type="match status" value="2"/>
</dbReference>
<accession>A0A011NNL8</accession>
<evidence type="ECO:0000313" key="9">
    <source>
        <dbReference type="EMBL" id="EXI66005.1"/>
    </source>
</evidence>
<gene>
    <name evidence="9" type="primary">czcA_3</name>
    <name evidence="9" type="ORF">AW08_02744</name>
</gene>
<keyword evidence="4" id="KW-1003">Cell membrane</keyword>
<dbReference type="PATRIC" id="fig|1454001.3.peg.2803"/>
<dbReference type="PANTHER" id="PTHR32063:SF4">
    <property type="entry name" value="SLR6043 PROTEIN"/>
    <property type="match status" value="1"/>
</dbReference>
<feature type="transmembrane region" description="Helical" evidence="8">
    <location>
        <begin position="893"/>
        <end position="914"/>
    </location>
</feature>
<protein>
    <submittedName>
        <fullName evidence="9">Cation efflux system protein CzcA</fullName>
    </submittedName>
</protein>
<evidence type="ECO:0000256" key="4">
    <source>
        <dbReference type="ARBA" id="ARBA00022475"/>
    </source>
</evidence>
<dbReference type="Gene3D" id="1.20.1640.10">
    <property type="entry name" value="Multidrug efflux transporter AcrB transmembrane domain"/>
    <property type="match status" value="2"/>
</dbReference>
<feature type="transmembrane region" description="Helical" evidence="8">
    <location>
        <begin position="1001"/>
        <end position="1027"/>
    </location>
</feature>
<evidence type="ECO:0000256" key="2">
    <source>
        <dbReference type="ARBA" id="ARBA00010942"/>
    </source>
</evidence>
<dbReference type="PRINTS" id="PR00702">
    <property type="entry name" value="ACRIFLAVINRP"/>
</dbReference>
<dbReference type="Pfam" id="PF00873">
    <property type="entry name" value="ACR_tran"/>
    <property type="match status" value="1"/>
</dbReference>
<keyword evidence="5 8" id="KW-0812">Transmembrane</keyword>
<dbReference type="GO" id="GO:0005886">
    <property type="term" value="C:plasma membrane"/>
    <property type="evidence" value="ECO:0007669"/>
    <property type="project" value="UniProtKB-SubCell"/>
</dbReference>
<dbReference type="InterPro" id="IPR027463">
    <property type="entry name" value="AcrB_DN_DC_subdom"/>
</dbReference>
<keyword evidence="7 8" id="KW-0472">Membrane</keyword>
<evidence type="ECO:0000256" key="7">
    <source>
        <dbReference type="ARBA" id="ARBA00023136"/>
    </source>
</evidence>
<dbReference type="SUPFAM" id="SSF82866">
    <property type="entry name" value="Multidrug efflux transporter AcrB transmembrane domain"/>
    <property type="match status" value="2"/>
</dbReference>
<feature type="transmembrane region" description="Helical" evidence="8">
    <location>
        <begin position="452"/>
        <end position="473"/>
    </location>
</feature>
<dbReference type="Proteomes" id="UP000020218">
    <property type="component" value="Unassembled WGS sequence"/>
</dbReference>
<dbReference type="SUPFAM" id="SSF82714">
    <property type="entry name" value="Multidrug efflux transporter AcrB TolC docking domain, DN and DC subdomains"/>
    <property type="match status" value="2"/>
</dbReference>
<dbReference type="STRING" id="1454001.AW08_02744"/>
<keyword evidence="6 8" id="KW-1133">Transmembrane helix</keyword>
<dbReference type="GO" id="GO:0008324">
    <property type="term" value="F:monoatomic cation transmembrane transporter activity"/>
    <property type="evidence" value="ECO:0007669"/>
    <property type="project" value="InterPro"/>
</dbReference>
<feature type="transmembrane region" description="Helical" evidence="8">
    <location>
        <begin position="866"/>
        <end position="886"/>
    </location>
</feature>
<dbReference type="AlphaFoldDB" id="A0A011NNL8"/>
<dbReference type="Gene3D" id="3.30.70.1440">
    <property type="entry name" value="Multidrug efflux transporter AcrB pore domain"/>
    <property type="match status" value="1"/>
</dbReference>
<dbReference type="InterPro" id="IPR001036">
    <property type="entry name" value="Acrflvin-R"/>
</dbReference>
<keyword evidence="10" id="KW-1185">Reference proteome</keyword>
<evidence type="ECO:0000256" key="6">
    <source>
        <dbReference type="ARBA" id="ARBA00022989"/>
    </source>
</evidence>
<evidence type="ECO:0000313" key="10">
    <source>
        <dbReference type="Proteomes" id="UP000020218"/>
    </source>
</evidence>
<dbReference type="Gene3D" id="3.30.70.1430">
    <property type="entry name" value="Multidrug efflux transporter AcrB pore domain"/>
    <property type="match status" value="2"/>
</dbReference>
<name>A0A011NNL8_9PROT</name>
<feature type="transmembrane region" description="Helical" evidence="8">
    <location>
        <begin position="920"/>
        <end position="941"/>
    </location>
</feature>
<evidence type="ECO:0000256" key="1">
    <source>
        <dbReference type="ARBA" id="ARBA00004651"/>
    </source>
</evidence>
<feature type="transmembrane region" description="Helical" evidence="8">
    <location>
        <begin position="485"/>
        <end position="511"/>
    </location>
</feature>
<dbReference type="EMBL" id="JFAX01000017">
    <property type="protein sequence ID" value="EXI66005.1"/>
    <property type="molecule type" value="Genomic_DNA"/>
</dbReference>
<dbReference type="PANTHER" id="PTHR32063">
    <property type="match status" value="1"/>
</dbReference>
<feature type="transmembrane region" description="Helical" evidence="8">
    <location>
        <begin position="375"/>
        <end position="395"/>
    </location>
</feature>
<reference evidence="9" key="1">
    <citation type="submission" date="2014-02" db="EMBL/GenBank/DDBJ databases">
        <title>Expanding our view of genomic diversity in Candidatus Accumulibacter clades.</title>
        <authorList>
            <person name="Skennerton C.T."/>
            <person name="Barr J.J."/>
            <person name="Slater F.R."/>
            <person name="Bond P.L."/>
            <person name="Tyson G.W."/>
        </authorList>
    </citation>
    <scope>NUCLEOTIDE SEQUENCE [LARGE SCALE GENOMIC DNA]</scope>
</reference>
<proteinExistence type="inferred from homology"/>
<organism evidence="9 10">
    <name type="scientific">Candidatus Accumulibacter adjunctus</name>
    <dbReference type="NCBI Taxonomy" id="1454001"/>
    <lineage>
        <taxon>Bacteria</taxon>
        <taxon>Pseudomonadati</taxon>
        <taxon>Pseudomonadota</taxon>
        <taxon>Betaproteobacteria</taxon>
        <taxon>Candidatus Accumulibacter</taxon>
    </lineage>
</organism>
<feature type="transmembrane region" description="Helical" evidence="8">
    <location>
        <begin position="970"/>
        <end position="989"/>
    </location>
</feature>
<dbReference type="GO" id="GO:0042910">
    <property type="term" value="F:xenobiotic transmembrane transporter activity"/>
    <property type="evidence" value="ECO:0007669"/>
    <property type="project" value="TreeGrafter"/>
</dbReference>
<feature type="transmembrane region" description="Helical" evidence="8">
    <location>
        <begin position="546"/>
        <end position="565"/>
    </location>
</feature>
<dbReference type="NCBIfam" id="TIGR00914">
    <property type="entry name" value="2A0601"/>
    <property type="match status" value="1"/>
</dbReference>
<keyword evidence="3" id="KW-0813">Transport</keyword>
<dbReference type="Gene3D" id="3.30.70.1320">
    <property type="entry name" value="Multidrug efflux transporter AcrB pore domain like"/>
    <property type="match status" value="1"/>
</dbReference>
<evidence type="ECO:0000256" key="5">
    <source>
        <dbReference type="ARBA" id="ARBA00022692"/>
    </source>
</evidence>
<dbReference type="Gene3D" id="3.30.2090.10">
    <property type="entry name" value="Multidrug efflux transporter AcrB TolC docking domain, DN and DC subdomains"/>
    <property type="match status" value="2"/>
</dbReference>